<accession>A0A8J8MCP0</accession>
<dbReference type="GO" id="GO:0016020">
    <property type="term" value="C:membrane"/>
    <property type="evidence" value="ECO:0007669"/>
    <property type="project" value="UniProtKB-SubCell"/>
</dbReference>
<keyword evidence="11" id="KW-1185">Reference proteome</keyword>
<dbReference type="InterPro" id="IPR038501">
    <property type="entry name" value="Spore_GerAC_C_sf"/>
</dbReference>
<dbReference type="InterPro" id="IPR046953">
    <property type="entry name" value="Spore_GerAC-like_C"/>
</dbReference>
<evidence type="ECO:0000256" key="2">
    <source>
        <dbReference type="ARBA" id="ARBA00007886"/>
    </source>
</evidence>
<evidence type="ECO:0000313" key="11">
    <source>
        <dbReference type="Proteomes" id="UP000677305"/>
    </source>
</evidence>
<evidence type="ECO:0000259" key="8">
    <source>
        <dbReference type="Pfam" id="PF05504"/>
    </source>
</evidence>
<dbReference type="PANTHER" id="PTHR35789:SF1">
    <property type="entry name" value="SPORE GERMINATION PROTEIN B3"/>
    <property type="match status" value="1"/>
</dbReference>
<dbReference type="InterPro" id="IPR008844">
    <property type="entry name" value="Spore_GerAC-like"/>
</dbReference>
<evidence type="ECO:0000259" key="9">
    <source>
        <dbReference type="Pfam" id="PF25198"/>
    </source>
</evidence>
<evidence type="ECO:0000256" key="6">
    <source>
        <dbReference type="ARBA" id="ARBA00023139"/>
    </source>
</evidence>
<protein>
    <submittedName>
        <fullName evidence="10">Ger(X)C family spore germination protein</fullName>
    </submittedName>
</protein>
<evidence type="ECO:0000256" key="1">
    <source>
        <dbReference type="ARBA" id="ARBA00004635"/>
    </source>
</evidence>
<evidence type="ECO:0000313" key="10">
    <source>
        <dbReference type="EMBL" id="QUH30394.1"/>
    </source>
</evidence>
<dbReference type="PANTHER" id="PTHR35789">
    <property type="entry name" value="SPORE GERMINATION PROTEIN B3"/>
    <property type="match status" value="1"/>
</dbReference>
<keyword evidence="7" id="KW-0449">Lipoprotein</keyword>
<sequence>MKGIKYSILIIIIIANSILCTSCWNYREINDLSVIFGLGIDKKDGLYEFTGKILLTANEENEGNNLSQTFISSQGLTIFDAIRNLVLQDGKRVYFGHLAFIIISEDIAKENINEVLDLFMRDDETREDMWMFVAPEPYSSKEILEIGLDHQELATYVNDTMINMKHVGKSYPIRLYEFINISSSKGKDGVVPLIFIKKTLLGESAYIIGNAVFNGNQMVGKINGDECKTLCVILNEQKGGILPVTYNDEAETTTVSLEIGKTKTKLNPVFTDDNITIKISTQTTAVIAEIMNNNVNVLDKEGKDKLIEAAENMVENNIKDLVKKAQAELNSDIFGFGQLIKKDNPSLWKQIEDDWSNIFQDIDIEVNSVVEISGSALYEKIIK</sequence>
<dbReference type="AlphaFoldDB" id="A0A8J8MCP0"/>
<feature type="domain" description="Spore germination GerAC-like C-terminal" evidence="8">
    <location>
        <begin position="209"/>
        <end position="374"/>
    </location>
</feature>
<keyword evidence="5" id="KW-0472">Membrane</keyword>
<proteinExistence type="inferred from homology"/>
<keyword evidence="3" id="KW-0309">Germination</keyword>
<comment type="similarity">
    <text evidence="2">Belongs to the GerABKC lipoprotein family.</text>
</comment>
<dbReference type="GO" id="GO:0009847">
    <property type="term" value="P:spore germination"/>
    <property type="evidence" value="ECO:0007669"/>
    <property type="project" value="InterPro"/>
</dbReference>
<keyword evidence="4" id="KW-0732">Signal</keyword>
<dbReference type="KEGG" id="vgu:HYG85_16360"/>
<dbReference type="Pfam" id="PF05504">
    <property type="entry name" value="Spore_GerAC"/>
    <property type="match status" value="1"/>
</dbReference>
<name>A0A8J8MCP0_9FIRM</name>
<evidence type="ECO:0000256" key="3">
    <source>
        <dbReference type="ARBA" id="ARBA00022544"/>
    </source>
</evidence>
<reference evidence="10 11" key="1">
    <citation type="submission" date="2020-07" db="EMBL/GenBank/DDBJ databases">
        <title>Vallitalea guaymasensis genome.</title>
        <authorList>
            <person name="Postec A."/>
        </authorList>
    </citation>
    <scope>NUCLEOTIDE SEQUENCE [LARGE SCALE GENOMIC DNA]</scope>
    <source>
        <strain evidence="10 11">Ra1766G1</strain>
    </source>
</reference>
<evidence type="ECO:0000256" key="7">
    <source>
        <dbReference type="ARBA" id="ARBA00023288"/>
    </source>
</evidence>
<feature type="domain" description="Spore germination protein N-terminal" evidence="9">
    <location>
        <begin position="25"/>
        <end position="194"/>
    </location>
</feature>
<keyword evidence="6" id="KW-0564">Palmitate</keyword>
<organism evidence="10 11">
    <name type="scientific">Vallitalea guaymasensis</name>
    <dbReference type="NCBI Taxonomy" id="1185412"/>
    <lineage>
        <taxon>Bacteria</taxon>
        <taxon>Bacillati</taxon>
        <taxon>Bacillota</taxon>
        <taxon>Clostridia</taxon>
        <taxon>Lachnospirales</taxon>
        <taxon>Vallitaleaceae</taxon>
        <taxon>Vallitalea</taxon>
    </lineage>
</organism>
<dbReference type="NCBIfam" id="TIGR02887">
    <property type="entry name" value="spore_ger_x_C"/>
    <property type="match status" value="1"/>
</dbReference>
<dbReference type="InterPro" id="IPR057336">
    <property type="entry name" value="GerAC_N"/>
</dbReference>
<evidence type="ECO:0000256" key="5">
    <source>
        <dbReference type="ARBA" id="ARBA00023136"/>
    </source>
</evidence>
<dbReference type="Proteomes" id="UP000677305">
    <property type="component" value="Chromosome"/>
</dbReference>
<dbReference type="RefSeq" id="WP_212690559.1">
    <property type="nucleotide sequence ID" value="NZ_CP058561.1"/>
</dbReference>
<evidence type="ECO:0000256" key="4">
    <source>
        <dbReference type="ARBA" id="ARBA00022729"/>
    </source>
</evidence>
<dbReference type="Gene3D" id="6.20.190.10">
    <property type="entry name" value="Nutrient germinant receptor protein C, domain 1"/>
    <property type="match status" value="1"/>
</dbReference>
<gene>
    <name evidence="10" type="ORF">HYG85_16360</name>
</gene>
<dbReference type="Gene3D" id="3.30.300.210">
    <property type="entry name" value="Nutrient germinant receptor protein C, domain 3"/>
    <property type="match status" value="1"/>
</dbReference>
<dbReference type="EMBL" id="CP058561">
    <property type="protein sequence ID" value="QUH30394.1"/>
    <property type="molecule type" value="Genomic_DNA"/>
</dbReference>
<comment type="subcellular location">
    <subcellularLocation>
        <location evidence="1">Membrane</location>
        <topology evidence="1">Lipid-anchor</topology>
    </subcellularLocation>
</comment>
<dbReference type="Pfam" id="PF25198">
    <property type="entry name" value="Spore_GerAC_N"/>
    <property type="match status" value="1"/>
</dbReference>